<dbReference type="GO" id="GO:0046513">
    <property type="term" value="P:ceramide biosynthetic process"/>
    <property type="evidence" value="ECO:0007669"/>
    <property type="project" value="TreeGrafter"/>
</dbReference>
<dbReference type="GO" id="GO:0005789">
    <property type="term" value="C:endoplasmic reticulum membrane"/>
    <property type="evidence" value="ECO:0007669"/>
    <property type="project" value="TreeGrafter"/>
</dbReference>
<dbReference type="InterPro" id="IPR045221">
    <property type="entry name" value="Sphingomyelin_synth-like"/>
</dbReference>
<evidence type="ECO:0000256" key="6">
    <source>
        <dbReference type="ARBA" id="ARBA00022989"/>
    </source>
</evidence>
<evidence type="ECO:0000256" key="8">
    <source>
        <dbReference type="ARBA" id="ARBA00023136"/>
    </source>
</evidence>
<feature type="non-terminal residue" evidence="11">
    <location>
        <position position="1"/>
    </location>
</feature>
<keyword evidence="4 9" id="KW-0812">Transmembrane</keyword>
<dbReference type="AlphaFoldDB" id="A0A7J6SP94"/>
<feature type="transmembrane region" description="Helical" evidence="9">
    <location>
        <begin position="22"/>
        <end position="40"/>
    </location>
</feature>
<dbReference type="PANTHER" id="PTHR21290">
    <property type="entry name" value="SPHINGOMYELIN SYNTHETASE"/>
    <property type="match status" value="1"/>
</dbReference>
<keyword evidence="3" id="KW-0808">Transferase</keyword>
<dbReference type="GO" id="GO:0000139">
    <property type="term" value="C:Golgi membrane"/>
    <property type="evidence" value="ECO:0007669"/>
    <property type="project" value="TreeGrafter"/>
</dbReference>
<proteinExistence type="inferred from homology"/>
<keyword evidence="12" id="KW-1185">Reference proteome</keyword>
<evidence type="ECO:0000259" key="10">
    <source>
        <dbReference type="Pfam" id="PF14360"/>
    </source>
</evidence>
<dbReference type="PANTHER" id="PTHR21290:SF62">
    <property type="entry name" value="PHOSPHATIDYLINOSITOL:CERAMIDE INOSITOLPHOSPHOTRANSFERASE 1-RELATED"/>
    <property type="match status" value="1"/>
</dbReference>
<name>A0A7J6SP94_PEROL</name>
<evidence type="ECO:0000256" key="3">
    <source>
        <dbReference type="ARBA" id="ARBA00022679"/>
    </source>
</evidence>
<keyword evidence="8 9" id="KW-0472">Membrane</keyword>
<sequence length="134" mass="14680">SGHMLYVITVTCALFRYATNWYIKYFSLILNILQGILIIASRRHNTVDVVVAAYSVPCIWCTFAYFVPNDFEVEVPPEITGQTSRQTPGSEFDAGCSVATADFHPTRASGSTAVSDLELGEAAMNIPVPDRTTP</sequence>
<feature type="domain" description="Sphingomyelin synthase-like" evidence="10">
    <location>
        <begin position="1"/>
        <end position="62"/>
    </location>
</feature>
<dbReference type="GO" id="GO:0047493">
    <property type="term" value="F:ceramide cholinephosphotransferase activity"/>
    <property type="evidence" value="ECO:0007669"/>
    <property type="project" value="TreeGrafter"/>
</dbReference>
<evidence type="ECO:0000256" key="9">
    <source>
        <dbReference type="SAM" id="Phobius"/>
    </source>
</evidence>
<comment type="similarity">
    <text evidence="2">Belongs to the sphingomyelin synthase family.</text>
</comment>
<dbReference type="GO" id="GO:0033188">
    <property type="term" value="F:sphingomyelin synthase activity"/>
    <property type="evidence" value="ECO:0007669"/>
    <property type="project" value="TreeGrafter"/>
</dbReference>
<keyword evidence="7" id="KW-0443">Lipid metabolism</keyword>
<accession>A0A7J6SP94</accession>
<reference evidence="11 12" key="1">
    <citation type="submission" date="2020-04" db="EMBL/GenBank/DDBJ databases">
        <title>Perkinsus olseni comparative genomics.</title>
        <authorList>
            <person name="Bogema D.R."/>
        </authorList>
    </citation>
    <scope>NUCLEOTIDE SEQUENCE [LARGE SCALE GENOMIC DNA]</scope>
    <source>
        <strain evidence="11 12">ATCC PRA-207</strain>
    </source>
</reference>
<keyword evidence="6 9" id="KW-1133">Transmembrane helix</keyword>
<comment type="caution">
    <text evidence="11">The sequence shown here is derived from an EMBL/GenBank/DDBJ whole genome shotgun (WGS) entry which is preliminary data.</text>
</comment>
<evidence type="ECO:0000313" key="12">
    <source>
        <dbReference type="Proteomes" id="UP000553632"/>
    </source>
</evidence>
<evidence type="ECO:0000313" key="11">
    <source>
        <dbReference type="EMBL" id="KAF4734046.1"/>
    </source>
</evidence>
<evidence type="ECO:0000256" key="7">
    <source>
        <dbReference type="ARBA" id="ARBA00023098"/>
    </source>
</evidence>
<comment type="subcellular location">
    <subcellularLocation>
        <location evidence="1">Membrane</location>
        <topology evidence="1">Multi-pass membrane protein</topology>
    </subcellularLocation>
</comment>
<evidence type="ECO:0000256" key="5">
    <source>
        <dbReference type="ARBA" id="ARBA00022919"/>
    </source>
</evidence>
<gene>
    <name evidence="11" type="primary">NFXL1_2</name>
    <name evidence="11" type="ORF">FOZ63_017333</name>
</gene>
<evidence type="ECO:0000256" key="2">
    <source>
        <dbReference type="ARBA" id="ARBA00005441"/>
    </source>
</evidence>
<dbReference type="Pfam" id="PF14360">
    <property type="entry name" value="PAP2_C"/>
    <property type="match status" value="1"/>
</dbReference>
<evidence type="ECO:0000256" key="1">
    <source>
        <dbReference type="ARBA" id="ARBA00004141"/>
    </source>
</evidence>
<dbReference type="InterPro" id="IPR025749">
    <property type="entry name" value="Sphingomyelin_synth-like_dom"/>
</dbReference>
<dbReference type="GO" id="GO:0005886">
    <property type="term" value="C:plasma membrane"/>
    <property type="evidence" value="ECO:0007669"/>
    <property type="project" value="TreeGrafter"/>
</dbReference>
<keyword evidence="5" id="KW-0746">Sphingolipid metabolism</keyword>
<dbReference type="Proteomes" id="UP000553632">
    <property type="component" value="Unassembled WGS sequence"/>
</dbReference>
<protein>
    <submittedName>
        <fullName evidence="11">NF-X1-type zinc finger protein nfxl1</fullName>
    </submittedName>
</protein>
<evidence type="ECO:0000256" key="4">
    <source>
        <dbReference type="ARBA" id="ARBA00022692"/>
    </source>
</evidence>
<dbReference type="EMBL" id="JABANO010017113">
    <property type="protein sequence ID" value="KAF4734046.1"/>
    <property type="molecule type" value="Genomic_DNA"/>
</dbReference>
<feature type="transmembrane region" description="Helical" evidence="9">
    <location>
        <begin position="47"/>
        <end position="67"/>
    </location>
</feature>
<organism evidence="11 12">
    <name type="scientific">Perkinsus olseni</name>
    <name type="common">Perkinsus atlanticus</name>
    <dbReference type="NCBI Taxonomy" id="32597"/>
    <lineage>
        <taxon>Eukaryota</taxon>
        <taxon>Sar</taxon>
        <taxon>Alveolata</taxon>
        <taxon>Perkinsozoa</taxon>
        <taxon>Perkinsea</taxon>
        <taxon>Perkinsida</taxon>
        <taxon>Perkinsidae</taxon>
        <taxon>Perkinsus</taxon>
    </lineage>
</organism>